<reference evidence="3" key="1">
    <citation type="journal article" date="2019" name="Int. J. Syst. Evol. Microbiol.">
        <title>The Global Catalogue of Microorganisms (GCM) 10K type strain sequencing project: providing services to taxonomists for standard genome sequencing and annotation.</title>
        <authorList>
            <consortium name="The Broad Institute Genomics Platform"/>
            <consortium name="The Broad Institute Genome Sequencing Center for Infectious Disease"/>
            <person name="Wu L."/>
            <person name="Ma J."/>
        </authorList>
    </citation>
    <scope>NUCLEOTIDE SEQUENCE [LARGE SCALE GENOMIC DNA]</scope>
    <source>
        <strain evidence="3">JCM 16545</strain>
    </source>
</reference>
<dbReference type="InterPro" id="IPR037066">
    <property type="entry name" value="Plug_dom_sf"/>
</dbReference>
<gene>
    <name evidence="2" type="ORF">ACFSKU_01380</name>
</gene>
<dbReference type="InterPro" id="IPR008969">
    <property type="entry name" value="CarboxyPept-like_regulatory"/>
</dbReference>
<organism evidence="2 3">
    <name type="scientific">Pontibacter silvestris</name>
    <dbReference type="NCBI Taxonomy" id="2305183"/>
    <lineage>
        <taxon>Bacteria</taxon>
        <taxon>Pseudomonadati</taxon>
        <taxon>Bacteroidota</taxon>
        <taxon>Cytophagia</taxon>
        <taxon>Cytophagales</taxon>
        <taxon>Hymenobacteraceae</taxon>
        <taxon>Pontibacter</taxon>
    </lineage>
</organism>
<dbReference type="Gene3D" id="2.60.40.1120">
    <property type="entry name" value="Carboxypeptidase-like, regulatory domain"/>
    <property type="match status" value="1"/>
</dbReference>
<dbReference type="Gene3D" id="2.170.130.10">
    <property type="entry name" value="TonB-dependent receptor, plug domain"/>
    <property type="match status" value="1"/>
</dbReference>
<comment type="caution">
    <text evidence="2">The sequence shown here is derived from an EMBL/GenBank/DDBJ whole genome shotgun (WGS) entry which is preliminary data.</text>
</comment>
<sequence>MRKYFYIAVNYAITTTCINTVSYAEDISKTYPMVNISSYASTVTGKVTSEEGEPLIGASVALKGSSTVIITDARGNYTIVVPDEGGTFVVSYIGFVTKEVSVAPGTTSVNITLNTDAKALEEVVVIGYGEQKKSVVTGAISKVGAEDLENMPVTRVEQALQGRTSGLTITSSSGQPGAASTVRVRGTTTITTLYCGWCTGWRWY</sequence>
<accession>A0ABW4WSX3</accession>
<evidence type="ECO:0000259" key="1">
    <source>
        <dbReference type="Pfam" id="PF07715"/>
    </source>
</evidence>
<dbReference type="Pfam" id="PF07715">
    <property type="entry name" value="Plug"/>
    <property type="match status" value="1"/>
</dbReference>
<dbReference type="RefSeq" id="WP_262910432.1">
    <property type="nucleotide sequence ID" value="NZ_JAJJWI010000006.1"/>
</dbReference>
<name>A0ABW4WSX3_9BACT</name>
<dbReference type="Pfam" id="PF13715">
    <property type="entry name" value="CarbopepD_reg_2"/>
    <property type="match status" value="1"/>
</dbReference>
<evidence type="ECO:0000313" key="3">
    <source>
        <dbReference type="Proteomes" id="UP001597369"/>
    </source>
</evidence>
<proteinExistence type="predicted"/>
<evidence type="ECO:0000313" key="2">
    <source>
        <dbReference type="EMBL" id="MFD2065519.1"/>
    </source>
</evidence>
<dbReference type="EMBL" id="JBHUHV010000002">
    <property type="protein sequence ID" value="MFD2065519.1"/>
    <property type="molecule type" value="Genomic_DNA"/>
</dbReference>
<keyword evidence="3" id="KW-1185">Reference proteome</keyword>
<dbReference type="SUPFAM" id="SSF56935">
    <property type="entry name" value="Porins"/>
    <property type="match status" value="1"/>
</dbReference>
<protein>
    <submittedName>
        <fullName evidence="2">Carboxypeptidase-like regulatory domain-containing protein</fullName>
    </submittedName>
</protein>
<dbReference type="Proteomes" id="UP001597369">
    <property type="component" value="Unassembled WGS sequence"/>
</dbReference>
<dbReference type="InterPro" id="IPR012910">
    <property type="entry name" value="Plug_dom"/>
</dbReference>
<feature type="domain" description="TonB-dependent receptor plug" evidence="1">
    <location>
        <begin position="134"/>
        <end position="189"/>
    </location>
</feature>
<dbReference type="SUPFAM" id="SSF49464">
    <property type="entry name" value="Carboxypeptidase regulatory domain-like"/>
    <property type="match status" value="1"/>
</dbReference>